<feature type="non-terminal residue" evidence="1">
    <location>
        <position position="1"/>
    </location>
</feature>
<organism evidence="1">
    <name type="scientific">Lepeophtheirus salmonis</name>
    <name type="common">Salmon louse</name>
    <name type="synonym">Caligus salmonis</name>
    <dbReference type="NCBI Taxonomy" id="72036"/>
    <lineage>
        <taxon>Eukaryota</taxon>
        <taxon>Metazoa</taxon>
        <taxon>Ecdysozoa</taxon>
        <taxon>Arthropoda</taxon>
        <taxon>Crustacea</taxon>
        <taxon>Multicrustacea</taxon>
        <taxon>Hexanauplia</taxon>
        <taxon>Copepoda</taxon>
        <taxon>Siphonostomatoida</taxon>
        <taxon>Caligidae</taxon>
        <taxon>Lepeophtheirus</taxon>
    </lineage>
</organism>
<protein>
    <submittedName>
        <fullName evidence="1">Uncharacterized protein</fullName>
    </submittedName>
</protein>
<dbReference type="AlphaFoldDB" id="A0A0K2V7W9"/>
<dbReference type="EMBL" id="HACA01029278">
    <property type="protein sequence ID" value="CDW46639.1"/>
    <property type="molecule type" value="Transcribed_RNA"/>
</dbReference>
<evidence type="ECO:0000313" key="1">
    <source>
        <dbReference type="EMBL" id="CDW46638.1"/>
    </source>
</evidence>
<sequence>VRSVWVVYFRKIKFHDKKLFRQFCDCWTQYCLSARQRWTNKKGKYSIFYYFSSIKAKTQAR</sequence>
<name>A0A0K2V7W9_LEPSM</name>
<proteinExistence type="predicted"/>
<reference evidence="1" key="1">
    <citation type="submission" date="2014-05" db="EMBL/GenBank/DDBJ databases">
        <authorList>
            <person name="Chronopoulou M."/>
        </authorList>
    </citation>
    <scope>NUCLEOTIDE SEQUENCE</scope>
    <source>
        <tissue evidence="1">Whole organism</tissue>
    </source>
</reference>
<dbReference type="EMBL" id="HACA01029277">
    <property type="protein sequence ID" value="CDW46638.1"/>
    <property type="molecule type" value="Transcribed_RNA"/>
</dbReference>
<accession>A0A0K2V7W9</accession>